<keyword evidence="5" id="KW-0689">Ribosomal protein</keyword>
<dbReference type="Gene3D" id="3.30.420.100">
    <property type="match status" value="1"/>
</dbReference>
<evidence type="ECO:0000259" key="8">
    <source>
        <dbReference type="Pfam" id="PF14204"/>
    </source>
</evidence>
<comment type="subcellular location">
    <subcellularLocation>
        <location evidence="1">Cytoplasm</location>
    </subcellularLocation>
</comment>
<protein>
    <recommendedName>
        <fullName evidence="8">Large ribosomal subunit protein uL18 C-terminal eukaryotes domain-containing protein</fullName>
    </recommendedName>
</protein>
<dbReference type="GO" id="GO:0000027">
    <property type="term" value="P:ribosomal large subunit assembly"/>
    <property type="evidence" value="ECO:0007669"/>
    <property type="project" value="TreeGrafter"/>
</dbReference>
<dbReference type="FunFam" id="3.30.420.100:FF:000002">
    <property type="entry name" value="60S ribosomal protein L5"/>
    <property type="match status" value="1"/>
</dbReference>
<evidence type="ECO:0000313" key="9">
    <source>
        <dbReference type="EMBL" id="CAE0611040.1"/>
    </source>
</evidence>
<dbReference type="GO" id="GO:0003735">
    <property type="term" value="F:structural constituent of ribosome"/>
    <property type="evidence" value="ECO:0007669"/>
    <property type="project" value="InterPro"/>
</dbReference>
<evidence type="ECO:0000256" key="1">
    <source>
        <dbReference type="ARBA" id="ARBA00004496"/>
    </source>
</evidence>
<comment type="subunit">
    <text evidence="3">Component of the large ribosomal subunit (LSU).</text>
</comment>
<feature type="domain" description="Large ribosomal subunit protein uL18 C-terminal eukaryotes" evidence="8">
    <location>
        <begin position="237"/>
        <end position="289"/>
    </location>
</feature>
<keyword evidence="6" id="KW-0687">Ribonucleoprotein</keyword>
<dbReference type="InterPro" id="IPR057268">
    <property type="entry name" value="Ribosomal_L18"/>
</dbReference>
<dbReference type="SUPFAM" id="SSF53137">
    <property type="entry name" value="Translational machinery components"/>
    <property type="match status" value="1"/>
</dbReference>
<feature type="region of interest" description="Disordered" evidence="7">
    <location>
        <begin position="247"/>
        <end position="267"/>
    </location>
</feature>
<name>A0A7S3XCV7_9CHLO</name>
<dbReference type="Pfam" id="PF17144">
    <property type="entry name" value="Ribosomal_L5e"/>
    <property type="match status" value="1"/>
</dbReference>
<dbReference type="GO" id="GO:0006412">
    <property type="term" value="P:translation"/>
    <property type="evidence" value="ECO:0007669"/>
    <property type="project" value="InterPro"/>
</dbReference>
<dbReference type="HAMAP" id="MF_01337_A">
    <property type="entry name" value="Ribosomal_uL18_A"/>
    <property type="match status" value="1"/>
</dbReference>
<dbReference type="AlphaFoldDB" id="A0A7S3XCV7"/>
<evidence type="ECO:0000256" key="7">
    <source>
        <dbReference type="SAM" id="MobiDB-lite"/>
    </source>
</evidence>
<keyword evidence="4" id="KW-0963">Cytoplasm</keyword>
<dbReference type="GO" id="GO:0008097">
    <property type="term" value="F:5S rRNA binding"/>
    <property type="evidence" value="ECO:0007669"/>
    <property type="project" value="InterPro"/>
</dbReference>
<evidence type="ECO:0000256" key="6">
    <source>
        <dbReference type="ARBA" id="ARBA00023274"/>
    </source>
</evidence>
<gene>
    <name evidence="9" type="ORF">PSAL00342_LOCUS4875</name>
</gene>
<dbReference type="PANTHER" id="PTHR23410">
    <property type="entry name" value="RIBOSOMAL PROTEIN L5-RELATED"/>
    <property type="match status" value="1"/>
</dbReference>
<dbReference type="PRINTS" id="PR00058">
    <property type="entry name" value="RIBOSOMALL5"/>
</dbReference>
<evidence type="ECO:0000256" key="5">
    <source>
        <dbReference type="ARBA" id="ARBA00022980"/>
    </source>
</evidence>
<evidence type="ECO:0000256" key="4">
    <source>
        <dbReference type="ARBA" id="ARBA00022490"/>
    </source>
</evidence>
<sequence length="292" mass="33285">MAVMKVTKTKAYFKRYQVKFRRRREGKTDYRARTRLVLQDKNKYGAPKYRLVARFSNKQVLAQVTKATLAGDVVVCSASSAELPRYGLKVGLTNYAAAYCVGLLVARRMLQQLGLDEIYVGKEEADGEDYNVEADDEAERRPFTAFLDTGLVRTSTGARVFAVMKGACDGGMNVPHNEKRLVGYEADEKKLDDEVLGKYLVGGHVAEYMEEMEEEDPDKYKKHFSKYLEEGLDADSLEDMYRKVHEAIREDPSPQRKERTKPAEKKLWKPRKLSYEQKKANLKAKLVAMANA</sequence>
<dbReference type="EMBL" id="HBIS01005406">
    <property type="protein sequence ID" value="CAE0611040.1"/>
    <property type="molecule type" value="Transcribed_RNA"/>
</dbReference>
<dbReference type="GO" id="GO:0009955">
    <property type="term" value="P:adaxial/abaxial pattern specification"/>
    <property type="evidence" value="ECO:0007669"/>
    <property type="project" value="UniProtKB-ARBA"/>
</dbReference>
<accession>A0A7S3XCV7</accession>
<dbReference type="GO" id="GO:0009965">
    <property type="term" value="P:leaf morphogenesis"/>
    <property type="evidence" value="ECO:0007669"/>
    <property type="project" value="UniProtKB-ARBA"/>
</dbReference>
<proteinExistence type="inferred from homology"/>
<dbReference type="InterPro" id="IPR005485">
    <property type="entry name" value="Rbsml_uL18_euk_arch"/>
</dbReference>
<dbReference type="PANTHER" id="PTHR23410:SF12">
    <property type="entry name" value="LARGE RIBOSOMAL SUBUNIT PROTEIN UL18"/>
    <property type="match status" value="1"/>
</dbReference>
<evidence type="ECO:0000256" key="2">
    <source>
        <dbReference type="ARBA" id="ARBA00007116"/>
    </source>
</evidence>
<dbReference type="CDD" id="cd00432">
    <property type="entry name" value="Ribosomal_L18_L5e"/>
    <property type="match status" value="1"/>
</dbReference>
<dbReference type="Pfam" id="PF14204">
    <property type="entry name" value="Ribosomal_L18_c"/>
    <property type="match status" value="1"/>
</dbReference>
<evidence type="ECO:0000256" key="3">
    <source>
        <dbReference type="ARBA" id="ARBA00011113"/>
    </source>
</evidence>
<dbReference type="GO" id="GO:0022625">
    <property type="term" value="C:cytosolic large ribosomal subunit"/>
    <property type="evidence" value="ECO:0007669"/>
    <property type="project" value="TreeGrafter"/>
</dbReference>
<dbReference type="InterPro" id="IPR025607">
    <property type="entry name" value="Ribosomal_uL18_C_euk"/>
</dbReference>
<reference evidence="9" key="1">
    <citation type="submission" date="2021-01" db="EMBL/GenBank/DDBJ databases">
        <authorList>
            <person name="Corre E."/>
            <person name="Pelletier E."/>
            <person name="Niang G."/>
            <person name="Scheremetjew M."/>
            <person name="Finn R."/>
            <person name="Kale V."/>
            <person name="Holt S."/>
            <person name="Cochrane G."/>
            <person name="Meng A."/>
            <person name="Brown T."/>
            <person name="Cohen L."/>
        </authorList>
    </citation>
    <scope>NUCLEOTIDE SEQUENCE</scope>
    <source>
        <strain evidence="9">CCMP1897</strain>
    </source>
</reference>
<organism evidence="9">
    <name type="scientific">Picocystis salinarum</name>
    <dbReference type="NCBI Taxonomy" id="88271"/>
    <lineage>
        <taxon>Eukaryota</taxon>
        <taxon>Viridiplantae</taxon>
        <taxon>Chlorophyta</taxon>
        <taxon>Picocystophyceae</taxon>
        <taxon>Picocystales</taxon>
        <taxon>Picocystaceae</taxon>
        <taxon>Picocystis</taxon>
    </lineage>
</organism>
<comment type="similarity">
    <text evidence="2">Belongs to the universal ribosomal protein uL18 family.</text>
</comment>